<evidence type="ECO:0000313" key="4">
    <source>
        <dbReference type="EMBL" id="GFP26683.1"/>
    </source>
</evidence>
<dbReference type="AlphaFoldDB" id="A0A6V8QBP1"/>
<dbReference type="EMBL" id="BLRX01000028">
    <property type="protein sequence ID" value="GFP24976.1"/>
    <property type="molecule type" value="Genomic_DNA"/>
</dbReference>
<accession>A0A6V8QBP1</accession>
<proteinExistence type="predicted"/>
<protein>
    <submittedName>
        <fullName evidence="3">Uncharacterized protein</fullName>
    </submittedName>
</protein>
<keyword evidence="11" id="KW-1185">Reference proteome</keyword>
<evidence type="ECO:0000313" key="2">
    <source>
        <dbReference type="EMBL" id="GFP21572.1"/>
    </source>
</evidence>
<reference evidence="7 8" key="1">
    <citation type="journal article" date="2020" name="Front. Microbiol.">
        <title>Single-cell genomics of novel Actinobacteria with the Wood-Ljungdahl pathway discovered in a serpentinizing system.</title>
        <authorList>
            <person name="Merino N."/>
            <person name="Kawai M."/>
            <person name="Boyd E.S."/>
            <person name="Colman D.R."/>
            <person name="McGlynn S.E."/>
            <person name="Nealson K.H."/>
            <person name="Kurokawa K."/>
            <person name="Hongoh Y."/>
        </authorList>
    </citation>
    <scope>NUCLEOTIDE SEQUENCE [LARGE SCALE GENOMIC DNA]</scope>
    <source>
        <strain evidence="2 10">S06</strain>
        <strain evidence="3 7">S25</strain>
        <strain evidence="4 11">S33</strain>
        <strain evidence="5 8">S42</strain>
        <strain evidence="6 9">S43</strain>
    </source>
</reference>
<evidence type="ECO:0000313" key="10">
    <source>
        <dbReference type="Proteomes" id="UP000580051"/>
    </source>
</evidence>
<organism evidence="3 7">
    <name type="scientific">Candidatus Hakubella thermalkaliphila</name>
    <dbReference type="NCBI Taxonomy" id="2754717"/>
    <lineage>
        <taxon>Bacteria</taxon>
        <taxon>Bacillati</taxon>
        <taxon>Actinomycetota</taxon>
        <taxon>Actinomycetota incertae sedis</taxon>
        <taxon>Candidatus Hakubellales</taxon>
        <taxon>Candidatus Hakubellaceae</taxon>
        <taxon>Candidatus Hakubella</taxon>
    </lineage>
</organism>
<feature type="compositionally biased region" description="Basic and acidic residues" evidence="1">
    <location>
        <begin position="12"/>
        <end position="24"/>
    </location>
</feature>
<dbReference type="EMBL" id="BLRV01000064">
    <property type="protein sequence ID" value="GFP21572.1"/>
    <property type="molecule type" value="Genomic_DNA"/>
</dbReference>
<sequence>MAIGQVQSVKADSVKTIERPDRPPKQPGHLLRAGFQAQDLPIALWKGETGHLPGLPEERSQVGTHEKDQAHND</sequence>
<evidence type="ECO:0000313" key="5">
    <source>
        <dbReference type="EMBL" id="GFP31772.1"/>
    </source>
</evidence>
<dbReference type="Proteomes" id="UP000568877">
    <property type="component" value="Unassembled WGS sequence"/>
</dbReference>
<dbReference type="EMBL" id="BLSB01000043">
    <property type="protein sequence ID" value="GFP35028.1"/>
    <property type="molecule type" value="Genomic_DNA"/>
</dbReference>
<name>A0A6V8QBP1_9ACTN</name>
<feature type="compositionally biased region" description="Polar residues" evidence="1">
    <location>
        <begin position="1"/>
        <end position="10"/>
    </location>
</feature>
<evidence type="ECO:0000313" key="7">
    <source>
        <dbReference type="Proteomes" id="UP000543224"/>
    </source>
</evidence>
<evidence type="ECO:0000313" key="11">
    <source>
        <dbReference type="Proteomes" id="UP000591948"/>
    </source>
</evidence>
<dbReference type="Proteomes" id="UP000543224">
    <property type="component" value="Unassembled WGS sequence"/>
</dbReference>
<feature type="region of interest" description="Disordered" evidence="1">
    <location>
        <begin position="46"/>
        <end position="73"/>
    </location>
</feature>
<evidence type="ECO:0000313" key="3">
    <source>
        <dbReference type="EMBL" id="GFP24976.1"/>
    </source>
</evidence>
<dbReference type="Proteomes" id="UP000576480">
    <property type="component" value="Unassembled WGS sequence"/>
</dbReference>
<dbReference type="EMBL" id="BLRY01000003">
    <property type="protein sequence ID" value="GFP26683.1"/>
    <property type="molecule type" value="Genomic_DNA"/>
</dbReference>
<feature type="region of interest" description="Disordered" evidence="1">
    <location>
        <begin position="1"/>
        <end position="29"/>
    </location>
</feature>
<comment type="caution">
    <text evidence="3">The sequence shown here is derived from an EMBL/GenBank/DDBJ whole genome shotgun (WGS) entry which is preliminary data.</text>
</comment>
<evidence type="ECO:0000313" key="6">
    <source>
        <dbReference type="EMBL" id="GFP35028.1"/>
    </source>
</evidence>
<dbReference type="EMBL" id="BLSA01000005">
    <property type="protein sequence ID" value="GFP31772.1"/>
    <property type="molecule type" value="Genomic_DNA"/>
</dbReference>
<dbReference type="Proteomes" id="UP000580051">
    <property type="component" value="Unassembled WGS sequence"/>
</dbReference>
<evidence type="ECO:0000256" key="1">
    <source>
        <dbReference type="SAM" id="MobiDB-lite"/>
    </source>
</evidence>
<gene>
    <name evidence="2" type="ORF">HKBW3S06_00799</name>
    <name evidence="3" type="ORF">HKBW3S25_00414</name>
    <name evidence="4" type="ORF">HKBW3S33_00098</name>
    <name evidence="5" type="ORF">HKBW3S42_00079</name>
    <name evidence="6" type="ORF">HKBW3S43_00820</name>
</gene>
<feature type="compositionally biased region" description="Basic and acidic residues" evidence="1">
    <location>
        <begin position="56"/>
        <end position="73"/>
    </location>
</feature>
<evidence type="ECO:0000313" key="9">
    <source>
        <dbReference type="Proteomes" id="UP000576480"/>
    </source>
</evidence>
<evidence type="ECO:0000313" key="8">
    <source>
        <dbReference type="Proteomes" id="UP000568877"/>
    </source>
</evidence>
<dbReference type="Proteomes" id="UP000591948">
    <property type="component" value="Unassembled WGS sequence"/>
</dbReference>